<dbReference type="PANTHER" id="PTHR43721:SF22">
    <property type="entry name" value="ELONGATION FACTOR TU, MITOCHONDRIAL"/>
    <property type="match status" value="1"/>
</dbReference>
<dbReference type="PANTHER" id="PTHR43721">
    <property type="entry name" value="ELONGATION FACTOR TU-RELATED"/>
    <property type="match status" value="1"/>
</dbReference>
<proteinExistence type="predicted"/>
<accession>A0A971CZD5</accession>
<evidence type="ECO:0000313" key="2">
    <source>
        <dbReference type="EMBL" id="NLT79441.1"/>
    </source>
</evidence>
<reference evidence="2" key="1">
    <citation type="journal article" date="2020" name="Biotechnol. Biofuels">
        <title>New insights from the biogas microbiome by comprehensive genome-resolved metagenomics of nearly 1600 species originating from multiple anaerobic digesters.</title>
        <authorList>
            <person name="Campanaro S."/>
            <person name="Treu L."/>
            <person name="Rodriguez-R L.M."/>
            <person name="Kovalovszki A."/>
            <person name="Ziels R.M."/>
            <person name="Maus I."/>
            <person name="Zhu X."/>
            <person name="Kougias P.G."/>
            <person name="Basile A."/>
            <person name="Luo G."/>
            <person name="Schluter A."/>
            <person name="Konstantinidis K.T."/>
            <person name="Angelidaki I."/>
        </authorList>
    </citation>
    <scope>NUCLEOTIDE SEQUENCE</scope>
    <source>
        <strain evidence="2">AS01afH2WH_6</strain>
    </source>
</reference>
<evidence type="ECO:0000256" key="1">
    <source>
        <dbReference type="SAM" id="MobiDB-lite"/>
    </source>
</evidence>
<feature type="region of interest" description="Disordered" evidence="1">
    <location>
        <begin position="1"/>
        <end position="22"/>
    </location>
</feature>
<protein>
    <submittedName>
        <fullName evidence="2">Uncharacterized protein</fullName>
    </submittedName>
</protein>
<dbReference type="Gene3D" id="2.40.30.10">
    <property type="entry name" value="Translation factors"/>
    <property type="match status" value="1"/>
</dbReference>
<name>A0A971CZD5_9BIFI</name>
<dbReference type="CDD" id="cd16265">
    <property type="entry name" value="Translation_Factor_II"/>
    <property type="match status" value="1"/>
</dbReference>
<sequence>MSLFSRFRKPSSDDVNQRSWESSTSDDQGLFVITDVFVITGRGPVFTGIMESGSLGVGDAVIVDITHDSPDASPKPSPAELHGTISAIESRHRRTQSIQKGDEAGLIIRGVNVDDLPYTRNGSGFALDTKALNKRMIRKANTPAR</sequence>
<dbReference type="RefSeq" id="WP_273173260.1">
    <property type="nucleotide sequence ID" value="NZ_JAAXZR010000017.1"/>
</dbReference>
<gene>
    <name evidence="2" type="ORF">GXW98_04030</name>
</gene>
<dbReference type="EMBL" id="JAAXZR010000017">
    <property type="protein sequence ID" value="NLT79441.1"/>
    <property type="molecule type" value="Genomic_DNA"/>
</dbReference>
<dbReference type="AlphaFoldDB" id="A0A971CZD5"/>
<dbReference type="InterPro" id="IPR050055">
    <property type="entry name" value="EF-Tu_GTPase"/>
</dbReference>
<dbReference type="GO" id="GO:0003746">
    <property type="term" value="F:translation elongation factor activity"/>
    <property type="evidence" value="ECO:0007669"/>
    <property type="project" value="TreeGrafter"/>
</dbReference>
<comment type="caution">
    <text evidence="2">The sequence shown here is derived from an EMBL/GenBank/DDBJ whole genome shotgun (WGS) entry which is preliminary data.</text>
</comment>
<reference evidence="2" key="2">
    <citation type="submission" date="2020-01" db="EMBL/GenBank/DDBJ databases">
        <authorList>
            <person name="Campanaro S."/>
        </authorList>
    </citation>
    <scope>NUCLEOTIDE SEQUENCE</scope>
    <source>
        <strain evidence="2">AS01afH2WH_6</strain>
    </source>
</reference>
<dbReference type="SUPFAM" id="SSF50447">
    <property type="entry name" value="Translation proteins"/>
    <property type="match status" value="1"/>
</dbReference>
<evidence type="ECO:0000313" key="3">
    <source>
        <dbReference type="Proteomes" id="UP000767327"/>
    </source>
</evidence>
<organism evidence="2 3">
    <name type="scientific">Bifidobacterium crudilactis</name>
    <dbReference type="NCBI Taxonomy" id="327277"/>
    <lineage>
        <taxon>Bacteria</taxon>
        <taxon>Bacillati</taxon>
        <taxon>Actinomycetota</taxon>
        <taxon>Actinomycetes</taxon>
        <taxon>Bifidobacteriales</taxon>
        <taxon>Bifidobacteriaceae</taxon>
        <taxon>Bifidobacterium</taxon>
    </lineage>
</organism>
<dbReference type="InterPro" id="IPR009000">
    <property type="entry name" value="Transl_B-barrel_sf"/>
</dbReference>
<dbReference type="Proteomes" id="UP000767327">
    <property type="component" value="Unassembled WGS sequence"/>
</dbReference>